<comment type="caution">
    <text evidence="8">The sequence shown here is derived from an EMBL/GenBank/DDBJ whole genome shotgun (WGS) entry which is preliminary data.</text>
</comment>
<keyword evidence="6" id="KW-1133">Transmembrane helix</keyword>
<evidence type="ECO:0000256" key="4">
    <source>
        <dbReference type="PROSITE-ProRule" id="PRU01343"/>
    </source>
</evidence>
<feature type="domain" description="GRF-type" evidence="7">
    <location>
        <begin position="44"/>
        <end position="87"/>
    </location>
</feature>
<organism evidence="8 9">
    <name type="scientific">Stylosanthes scabra</name>
    <dbReference type="NCBI Taxonomy" id="79078"/>
    <lineage>
        <taxon>Eukaryota</taxon>
        <taxon>Viridiplantae</taxon>
        <taxon>Streptophyta</taxon>
        <taxon>Embryophyta</taxon>
        <taxon>Tracheophyta</taxon>
        <taxon>Spermatophyta</taxon>
        <taxon>Magnoliopsida</taxon>
        <taxon>eudicotyledons</taxon>
        <taxon>Gunneridae</taxon>
        <taxon>Pentapetalae</taxon>
        <taxon>rosids</taxon>
        <taxon>fabids</taxon>
        <taxon>Fabales</taxon>
        <taxon>Fabaceae</taxon>
        <taxon>Papilionoideae</taxon>
        <taxon>50 kb inversion clade</taxon>
        <taxon>dalbergioids sensu lato</taxon>
        <taxon>Dalbergieae</taxon>
        <taxon>Pterocarpus clade</taxon>
        <taxon>Stylosanthes</taxon>
    </lineage>
</organism>
<feature type="compositionally biased region" description="Low complexity" evidence="5">
    <location>
        <begin position="1"/>
        <end position="13"/>
    </location>
</feature>
<evidence type="ECO:0000313" key="8">
    <source>
        <dbReference type="EMBL" id="MED6135075.1"/>
    </source>
</evidence>
<sequence length="158" mass="17304">MESEGVPSGSRPSTGGGRMERSSSTQGVFAAKDGDDRDGAAPKCKCGVYAILYLSRTATNPNRLFFGCPFFKVGLPHCKFFLWLDKHTEKLRKTGKGEVAEEKEDVSEYFSKIGLENQVADIENRLAAIEKNKKLNPGLILGLLLGFVAIYVTGLERV</sequence>
<keyword evidence="6" id="KW-0472">Membrane</keyword>
<keyword evidence="9" id="KW-1185">Reference proteome</keyword>
<dbReference type="PANTHER" id="PTHR33248">
    <property type="entry name" value="ZINC ION-BINDING PROTEIN"/>
    <property type="match status" value="1"/>
</dbReference>
<gene>
    <name evidence="8" type="ORF">PIB30_042808</name>
</gene>
<reference evidence="8 9" key="1">
    <citation type="journal article" date="2023" name="Plants (Basel)">
        <title>Bridging the Gap: Combining Genomics and Transcriptomics Approaches to Understand Stylosanthes scabra, an Orphan Legume from the Brazilian Caatinga.</title>
        <authorList>
            <person name="Ferreira-Neto J.R.C."/>
            <person name="da Silva M.D."/>
            <person name="Binneck E."/>
            <person name="de Melo N.F."/>
            <person name="da Silva R.H."/>
            <person name="de Melo A.L.T.M."/>
            <person name="Pandolfi V."/>
            <person name="Bustamante F.O."/>
            <person name="Brasileiro-Vidal A.C."/>
            <person name="Benko-Iseppon A.M."/>
        </authorList>
    </citation>
    <scope>NUCLEOTIDE SEQUENCE [LARGE SCALE GENOMIC DNA]</scope>
    <source>
        <tissue evidence="8">Leaves</tissue>
    </source>
</reference>
<evidence type="ECO:0000256" key="1">
    <source>
        <dbReference type="ARBA" id="ARBA00022723"/>
    </source>
</evidence>
<evidence type="ECO:0000256" key="6">
    <source>
        <dbReference type="SAM" id="Phobius"/>
    </source>
</evidence>
<dbReference type="Pfam" id="PF06839">
    <property type="entry name" value="Zn_ribbon_GRF"/>
    <property type="match status" value="1"/>
</dbReference>
<dbReference type="Proteomes" id="UP001341840">
    <property type="component" value="Unassembled WGS sequence"/>
</dbReference>
<keyword evidence="1" id="KW-0479">Metal-binding</keyword>
<proteinExistence type="predicted"/>
<name>A0ABU6SFL7_9FABA</name>
<dbReference type="EMBL" id="JASCZI010060661">
    <property type="protein sequence ID" value="MED6135075.1"/>
    <property type="molecule type" value="Genomic_DNA"/>
</dbReference>
<feature type="transmembrane region" description="Helical" evidence="6">
    <location>
        <begin position="135"/>
        <end position="154"/>
    </location>
</feature>
<evidence type="ECO:0000256" key="3">
    <source>
        <dbReference type="ARBA" id="ARBA00022833"/>
    </source>
</evidence>
<keyword evidence="3" id="KW-0862">Zinc</keyword>
<protein>
    <recommendedName>
        <fullName evidence="7">GRF-type domain-containing protein</fullName>
    </recommendedName>
</protein>
<evidence type="ECO:0000313" key="9">
    <source>
        <dbReference type="Proteomes" id="UP001341840"/>
    </source>
</evidence>
<evidence type="ECO:0000256" key="5">
    <source>
        <dbReference type="SAM" id="MobiDB-lite"/>
    </source>
</evidence>
<accession>A0ABU6SFL7</accession>
<dbReference type="InterPro" id="IPR010666">
    <property type="entry name" value="Znf_GRF"/>
</dbReference>
<keyword evidence="6" id="KW-0812">Transmembrane</keyword>
<dbReference type="PROSITE" id="PS51999">
    <property type="entry name" value="ZF_GRF"/>
    <property type="match status" value="1"/>
</dbReference>
<keyword evidence="2 4" id="KW-0863">Zinc-finger</keyword>
<evidence type="ECO:0000256" key="2">
    <source>
        <dbReference type="ARBA" id="ARBA00022771"/>
    </source>
</evidence>
<feature type="region of interest" description="Disordered" evidence="5">
    <location>
        <begin position="1"/>
        <end position="34"/>
    </location>
</feature>
<evidence type="ECO:0000259" key="7">
    <source>
        <dbReference type="PROSITE" id="PS51999"/>
    </source>
</evidence>